<evidence type="ECO:0000256" key="12">
    <source>
        <dbReference type="SAM" id="Phobius"/>
    </source>
</evidence>
<keyword evidence="9" id="KW-0966">Cell projection</keyword>
<name>A0A3P8V6U2_CYNSE</name>
<dbReference type="KEGG" id="csem:103389604"/>
<keyword evidence="14" id="KW-1185">Reference proteome</keyword>
<evidence type="ECO:0000313" key="13">
    <source>
        <dbReference type="Ensembl" id="ENSCSEP00000010267.1"/>
    </source>
</evidence>
<reference evidence="13" key="2">
    <citation type="submission" date="2025-05" db="UniProtKB">
        <authorList>
            <consortium name="Ensembl"/>
        </authorList>
    </citation>
    <scope>IDENTIFICATION</scope>
</reference>
<feature type="compositionally biased region" description="Basic and acidic residues" evidence="11">
    <location>
        <begin position="1"/>
        <end position="15"/>
    </location>
</feature>
<dbReference type="RefSeq" id="XP_008323302.1">
    <property type="nucleotide sequence ID" value="XM_008325080.3"/>
</dbReference>
<evidence type="ECO:0000256" key="11">
    <source>
        <dbReference type="SAM" id="MobiDB-lite"/>
    </source>
</evidence>
<dbReference type="GeneID" id="103389604"/>
<evidence type="ECO:0000256" key="10">
    <source>
        <dbReference type="ARBA" id="ARBA00025631"/>
    </source>
</evidence>
<proteinExistence type="inferred from homology"/>
<evidence type="ECO:0000256" key="4">
    <source>
        <dbReference type="ARBA" id="ARBA00022692"/>
    </source>
</evidence>
<evidence type="ECO:0000256" key="7">
    <source>
        <dbReference type="ARBA" id="ARBA00023069"/>
    </source>
</evidence>
<dbReference type="Ensembl" id="ENSCSET00000010378.1">
    <property type="protein sequence ID" value="ENSCSEP00000010256.1"/>
    <property type="gene ID" value="ENSCSEG00000006585.1"/>
</dbReference>
<feature type="transmembrane region" description="Helical" evidence="12">
    <location>
        <begin position="355"/>
        <end position="375"/>
    </location>
</feature>
<dbReference type="GO" id="GO:0016020">
    <property type="term" value="C:membrane"/>
    <property type="evidence" value="ECO:0007669"/>
    <property type="project" value="UniProtKB-SubCell"/>
</dbReference>
<evidence type="ECO:0000313" key="14">
    <source>
        <dbReference type="Proteomes" id="UP000265120"/>
    </source>
</evidence>
<evidence type="ECO:0000256" key="1">
    <source>
        <dbReference type="ARBA" id="ARBA00004138"/>
    </source>
</evidence>
<accession>A0A3P8V6U2</accession>
<dbReference type="GO" id="GO:0060271">
    <property type="term" value="P:cilium assembly"/>
    <property type="evidence" value="ECO:0007669"/>
    <property type="project" value="TreeGrafter"/>
</dbReference>
<keyword evidence="7" id="KW-0969">Cilium</keyword>
<evidence type="ECO:0000256" key="9">
    <source>
        <dbReference type="ARBA" id="ARBA00023273"/>
    </source>
</evidence>
<dbReference type="Pfam" id="PF15383">
    <property type="entry name" value="TMEM237"/>
    <property type="match status" value="1"/>
</dbReference>
<dbReference type="GO" id="GO:0060027">
    <property type="term" value="P:convergent extension involved in gastrulation"/>
    <property type="evidence" value="ECO:0007669"/>
    <property type="project" value="Ensembl"/>
</dbReference>
<comment type="similarity">
    <text evidence="3">Belongs to the TMEM237 family.</text>
</comment>
<feature type="transmembrane region" description="Helical" evidence="12">
    <location>
        <begin position="310"/>
        <end position="329"/>
    </location>
</feature>
<dbReference type="OrthoDB" id="550113at2759"/>
<dbReference type="STRING" id="244447.ENSCSEP00000010256"/>
<keyword evidence="6 12" id="KW-1133">Transmembrane helix</keyword>
<feature type="region of interest" description="Disordered" evidence="11">
    <location>
        <begin position="1"/>
        <end position="96"/>
    </location>
</feature>
<dbReference type="AlphaFoldDB" id="A0A3P8V6U2"/>
<dbReference type="Ensembl" id="ENSCSET00000010389.1">
    <property type="protein sequence ID" value="ENSCSEP00000010267.1"/>
    <property type="gene ID" value="ENSCSEG00000006585.1"/>
</dbReference>
<sequence>MDKRGAKGMRPRELPPRPQRGQRRLPPMPSQDTAAARQRKKKVKKESGVEDVDDQKMEMGGLGSKRTAEVVGPFSHKPTAEAAQQRKKKKKKTATIDLEDDQADLVNGDAAEQVTDGEEVAKKPARKKKAMVVESRLPRGDFEGIEEGDIITDPPPPISHHSLFSAPHGQSQSVGKVFIETSKRFQAVERTEWRTTSEGMDNTTDFQHMQSLRSTRDISVSVHRGFREFGLICQGFLAGFAMWNTVVLYLWAGKNFSALTNLLEQYHTLAYPYQSLLYMLLAISTVAAFDRVNLAKGFVALRMFLTLHPLALAVFFYFSSLVLCLSQQMTADRIWLYPSFNSSQIWTSGSEHLILHPWVTVNLVVALLVGLAWILTATRPENDYTEINLMTMEIDPPKLTDKSEMTA</sequence>
<dbReference type="OMA" id="WICVATR"/>
<evidence type="ECO:0000256" key="2">
    <source>
        <dbReference type="ARBA" id="ARBA00004141"/>
    </source>
</evidence>
<evidence type="ECO:0000256" key="3">
    <source>
        <dbReference type="ARBA" id="ARBA00008783"/>
    </source>
</evidence>
<comment type="subcellular location">
    <subcellularLocation>
        <location evidence="1">Cell projection</location>
        <location evidence="1">Cilium</location>
    </subcellularLocation>
    <subcellularLocation>
        <location evidence="2">Membrane</location>
        <topology evidence="2">Multi-pass membrane protein</topology>
    </subcellularLocation>
</comment>
<protein>
    <submittedName>
        <fullName evidence="13">Transmembrane protein 237b</fullName>
    </submittedName>
</protein>
<reference evidence="13 14" key="1">
    <citation type="journal article" date="2014" name="Nat. Genet.">
        <title>Whole-genome sequence of a flatfish provides insights into ZW sex chromosome evolution and adaptation to a benthic lifestyle.</title>
        <authorList>
            <person name="Chen S."/>
            <person name="Zhang G."/>
            <person name="Shao C."/>
            <person name="Huang Q."/>
            <person name="Liu G."/>
            <person name="Zhang P."/>
            <person name="Song W."/>
            <person name="An N."/>
            <person name="Chalopin D."/>
            <person name="Volff J.N."/>
            <person name="Hong Y."/>
            <person name="Li Q."/>
            <person name="Sha Z."/>
            <person name="Zhou H."/>
            <person name="Xie M."/>
            <person name="Yu Q."/>
            <person name="Liu Y."/>
            <person name="Xiang H."/>
            <person name="Wang N."/>
            <person name="Wu K."/>
            <person name="Yang C."/>
            <person name="Zhou Q."/>
            <person name="Liao X."/>
            <person name="Yang L."/>
            <person name="Hu Q."/>
            <person name="Zhang J."/>
            <person name="Meng L."/>
            <person name="Jin L."/>
            <person name="Tian Y."/>
            <person name="Lian J."/>
            <person name="Yang J."/>
            <person name="Miao G."/>
            <person name="Liu S."/>
            <person name="Liang Z."/>
            <person name="Yan F."/>
            <person name="Li Y."/>
            <person name="Sun B."/>
            <person name="Zhang H."/>
            <person name="Zhang J."/>
            <person name="Zhu Y."/>
            <person name="Du M."/>
            <person name="Zhao Y."/>
            <person name="Schartl M."/>
            <person name="Tang Q."/>
            <person name="Wang J."/>
        </authorList>
    </citation>
    <scope>NUCLEOTIDE SEQUENCE</scope>
</reference>
<keyword evidence="8 12" id="KW-0472">Membrane</keyword>
<dbReference type="GeneTree" id="ENSGT00390000005159"/>
<dbReference type="PANTHER" id="PTHR28388">
    <property type="entry name" value="TRANSMEMBRANE PROTEIN 237"/>
    <property type="match status" value="1"/>
</dbReference>
<evidence type="ECO:0000256" key="5">
    <source>
        <dbReference type="ARBA" id="ARBA00022794"/>
    </source>
</evidence>
<dbReference type="Proteomes" id="UP000265120">
    <property type="component" value="Chromosome 14"/>
</dbReference>
<keyword evidence="5" id="KW-0970">Cilium biogenesis/degradation</keyword>
<feature type="transmembrane region" description="Helical" evidence="12">
    <location>
        <begin position="271"/>
        <end position="289"/>
    </location>
</feature>
<evidence type="ECO:0000256" key="8">
    <source>
        <dbReference type="ARBA" id="ARBA00023136"/>
    </source>
</evidence>
<dbReference type="PANTHER" id="PTHR28388:SF1">
    <property type="entry name" value="TRANSMEMBRANE PROTEIN 237"/>
    <property type="match status" value="1"/>
</dbReference>
<dbReference type="InterPro" id="IPR029409">
    <property type="entry name" value="TMEM237"/>
</dbReference>
<evidence type="ECO:0000256" key="6">
    <source>
        <dbReference type="ARBA" id="ARBA00022989"/>
    </source>
</evidence>
<comment type="function">
    <text evidence="10">Component of the transition zone in primary cilia. Required for ciliogenesis.</text>
</comment>
<organism evidence="13 14">
    <name type="scientific">Cynoglossus semilaevis</name>
    <name type="common">Tongue sole</name>
    <dbReference type="NCBI Taxonomy" id="244447"/>
    <lineage>
        <taxon>Eukaryota</taxon>
        <taxon>Metazoa</taxon>
        <taxon>Chordata</taxon>
        <taxon>Craniata</taxon>
        <taxon>Vertebrata</taxon>
        <taxon>Euteleostomi</taxon>
        <taxon>Actinopterygii</taxon>
        <taxon>Neopterygii</taxon>
        <taxon>Teleostei</taxon>
        <taxon>Neoteleostei</taxon>
        <taxon>Acanthomorphata</taxon>
        <taxon>Carangaria</taxon>
        <taxon>Pleuronectiformes</taxon>
        <taxon>Pleuronectoidei</taxon>
        <taxon>Cynoglossidae</taxon>
        <taxon>Cynoglossinae</taxon>
        <taxon>Cynoglossus</taxon>
    </lineage>
</organism>
<dbReference type="GO" id="GO:0035869">
    <property type="term" value="C:ciliary transition zone"/>
    <property type="evidence" value="ECO:0007669"/>
    <property type="project" value="TreeGrafter"/>
</dbReference>
<keyword evidence="4 12" id="KW-0812">Transmembrane</keyword>
<feature type="transmembrane region" description="Helical" evidence="12">
    <location>
        <begin position="229"/>
        <end position="251"/>
    </location>
</feature>